<feature type="compositionally biased region" description="Pro residues" evidence="1">
    <location>
        <begin position="289"/>
        <end position="301"/>
    </location>
</feature>
<gene>
    <name evidence="2" type="ORF">CTheo_3676</name>
</gene>
<evidence type="ECO:0000313" key="2">
    <source>
        <dbReference type="EMBL" id="KAB5592887.1"/>
    </source>
</evidence>
<dbReference type="EMBL" id="SSOP01000051">
    <property type="protein sequence ID" value="KAB5592887.1"/>
    <property type="molecule type" value="Genomic_DNA"/>
</dbReference>
<feature type="compositionally biased region" description="Basic and acidic residues" evidence="1">
    <location>
        <begin position="321"/>
        <end position="333"/>
    </location>
</feature>
<proteinExistence type="predicted"/>
<dbReference type="AlphaFoldDB" id="A0A5N5QNP9"/>
<evidence type="ECO:0000313" key="3">
    <source>
        <dbReference type="Proteomes" id="UP000383932"/>
    </source>
</evidence>
<protein>
    <submittedName>
        <fullName evidence="2">Uncharacterized protein</fullName>
    </submittedName>
</protein>
<comment type="caution">
    <text evidence="2">The sequence shown here is derived from an EMBL/GenBank/DDBJ whole genome shotgun (WGS) entry which is preliminary data.</text>
</comment>
<name>A0A5N5QNP9_9AGAM</name>
<dbReference type="OrthoDB" id="3192156at2759"/>
<keyword evidence="3" id="KW-1185">Reference proteome</keyword>
<reference evidence="2 3" key="1">
    <citation type="journal article" date="2019" name="Fungal Biol. Biotechnol.">
        <title>Draft genome sequence of fastidious pathogen Ceratobasidium theobromae, which causes vascular-streak dieback in Theobroma cacao.</title>
        <authorList>
            <person name="Ali S.S."/>
            <person name="Asman A."/>
            <person name="Shao J."/>
            <person name="Firmansyah A.P."/>
            <person name="Susilo A.W."/>
            <person name="Rosmana A."/>
            <person name="McMahon P."/>
            <person name="Junaid M."/>
            <person name="Guest D."/>
            <person name="Kheng T.Y."/>
            <person name="Meinhardt L.W."/>
            <person name="Bailey B.A."/>
        </authorList>
    </citation>
    <scope>NUCLEOTIDE SEQUENCE [LARGE SCALE GENOMIC DNA]</scope>
    <source>
        <strain evidence="2 3">CT2</strain>
    </source>
</reference>
<accession>A0A5N5QNP9</accession>
<dbReference type="Proteomes" id="UP000383932">
    <property type="component" value="Unassembled WGS sequence"/>
</dbReference>
<evidence type="ECO:0000256" key="1">
    <source>
        <dbReference type="SAM" id="MobiDB-lite"/>
    </source>
</evidence>
<sequence length="333" mass="36580">MSLTAVSDVLGWLRTPPFESLGIPFPLVDIAGAIRLAIVLRQIKKLKGQGMNQPDTQVSPWVNALILFGGEAVMCSQLSLTPGFLLSPNVTLLFMGVQFFVNEVMIEPPPFRFAVELPLSIFDAFGRALLLCDFAPSLVAKHPDPTVANSPLALLITSEVLTNGGFFFVNLFNMLDPRGWRVNQTPPEVLPWGWSAVDLWTAPVVTALWATLTHWRADQNQPFWLNMHASYFGSAISTPEAEKSGTLEAWSHSDARALCIAVLAILFVMRTCWNMGPLPNFLTKQGSAPPAPPSKLPPGPGSPIELVEPSSTLNNIRKRRNEQTREKSEIKAE</sequence>
<feature type="region of interest" description="Disordered" evidence="1">
    <location>
        <begin position="284"/>
        <end position="333"/>
    </location>
</feature>
<organism evidence="2 3">
    <name type="scientific">Ceratobasidium theobromae</name>
    <dbReference type="NCBI Taxonomy" id="1582974"/>
    <lineage>
        <taxon>Eukaryota</taxon>
        <taxon>Fungi</taxon>
        <taxon>Dikarya</taxon>
        <taxon>Basidiomycota</taxon>
        <taxon>Agaricomycotina</taxon>
        <taxon>Agaricomycetes</taxon>
        <taxon>Cantharellales</taxon>
        <taxon>Ceratobasidiaceae</taxon>
        <taxon>Ceratobasidium</taxon>
    </lineage>
</organism>